<protein>
    <recommendedName>
        <fullName evidence="4">YtkA-like domain-containing protein</fullName>
    </recommendedName>
</protein>
<keyword evidence="1" id="KW-0732">Signal</keyword>
<accession>A0ABR8MQ60</accession>
<dbReference type="PROSITE" id="PS51257">
    <property type="entry name" value="PROKAR_LIPOPROTEIN"/>
    <property type="match status" value="1"/>
</dbReference>
<evidence type="ECO:0000313" key="2">
    <source>
        <dbReference type="EMBL" id="MBD3917181.1"/>
    </source>
</evidence>
<organism evidence="2 3">
    <name type="scientific">Paenibacillus terricola</name>
    <dbReference type="NCBI Taxonomy" id="2763503"/>
    <lineage>
        <taxon>Bacteria</taxon>
        <taxon>Bacillati</taxon>
        <taxon>Bacillota</taxon>
        <taxon>Bacilli</taxon>
        <taxon>Bacillales</taxon>
        <taxon>Paenibacillaceae</taxon>
        <taxon>Paenibacillus</taxon>
    </lineage>
</organism>
<evidence type="ECO:0000256" key="1">
    <source>
        <dbReference type="SAM" id="SignalP"/>
    </source>
</evidence>
<proteinExistence type="predicted"/>
<evidence type="ECO:0000313" key="3">
    <source>
        <dbReference type="Proteomes" id="UP000609346"/>
    </source>
</evidence>
<comment type="caution">
    <text evidence="2">The sequence shown here is derived from an EMBL/GenBank/DDBJ whole genome shotgun (WGS) entry which is preliminary data.</text>
</comment>
<keyword evidence="3" id="KW-1185">Reference proteome</keyword>
<sequence>MRGKMLAFVLLGCLSFMLLSGCTNSTAAQGQDPADVKVELATDPVAVKAGEPGKLIAIITGLVRSDGVQVAFDIRKPDNKGLPEIINAEAAGDGEYSAAKTFDQPGTYTIYVHLYQDDLHVTKLKKLEVQ</sequence>
<dbReference type="RefSeq" id="WP_224753175.1">
    <property type="nucleotide sequence ID" value="NZ_JACXZA010000001.1"/>
</dbReference>
<name>A0ABR8MQ60_9BACL</name>
<dbReference type="Proteomes" id="UP000609346">
    <property type="component" value="Unassembled WGS sequence"/>
</dbReference>
<feature type="signal peptide" evidence="1">
    <location>
        <begin position="1"/>
        <end position="27"/>
    </location>
</feature>
<dbReference type="EMBL" id="JACXZA010000001">
    <property type="protein sequence ID" value="MBD3917181.1"/>
    <property type="molecule type" value="Genomic_DNA"/>
</dbReference>
<feature type="chain" id="PRO_5046069130" description="YtkA-like domain-containing protein" evidence="1">
    <location>
        <begin position="28"/>
        <end position="130"/>
    </location>
</feature>
<gene>
    <name evidence="2" type="ORF">H8B09_00325</name>
</gene>
<evidence type="ECO:0008006" key="4">
    <source>
        <dbReference type="Google" id="ProtNLM"/>
    </source>
</evidence>
<reference evidence="2 3" key="1">
    <citation type="submission" date="2020-09" db="EMBL/GenBank/DDBJ databases">
        <title>Paenibacillus sp. strain PR3 16S rRNA gene Genome sequencing and assembly.</title>
        <authorList>
            <person name="Kim J."/>
        </authorList>
    </citation>
    <scope>NUCLEOTIDE SEQUENCE [LARGE SCALE GENOMIC DNA]</scope>
    <source>
        <strain evidence="2 3">PR3</strain>
    </source>
</reference>